<name>A0A2K5KZ31_CERAT</name>
<accession>A0A2K5KZ31</accession>
<keyword evidence="2" id="KW-1185">Reference proteome</keyword>
<sequence>MSDHFVGYSLSSLCHLKANVLIFLNKVGRAGRKPIFITFVIKHSRPGLLMCMPII</sequence>
<proteinExistence type="predicted"/>
<evidence type="ECO:0000313" key="1">
    <source>
        <dbReference type="Ensembl" id="ENSCATP00000005967.1"/>
    </source>
</evidence>
<reference evidence="1" key="2">
    <citation type="submission" date="2025-09" db="UniProtKB">
        <authorList>
            <consortium name="Ensembl"/>
        </authorList>
    </citation>
    <scope>IDENTIFICATION</scope>
</reference>
<dbReference type="AlphaFoldDB" id="A0A2K5KZ31"/>
<reference evidence="1" key="1">
    <citation type="submission" date="2025-08" db="UniProtKB">
        <authorList>
            <consortium name="Ensembl"/>
        </authorList>
    </citation>
    <scope>IDENTIFICATION</scope>
</reference>
<evidence type="ECO:0000313" key="2">
    <source>
        <dbReference type="Proteomes" id="UP000233060"/>
    </source>
</evidence>
<dbReference type="GeneTree" id="ENSGT00910000147712"/>
<dbReference type="Ensembl" id="ENSCATT00000021763.1">
    <property type="protein sequence ID" value="ENSCATP00000005967.1"/>
    <property type="gene ID" value="ENSCATG00000018918.1"/>
</dbReference>
<organism evidence="1 2">
    <name type="scientific">Cercocebus atys</name>
    <name type="common">Sooty mangabey</name>
    <name type="synonym">Cercocebus torquatus atys</name>
    <dbReference type="NCBI Taxonomy" id="9531"/>
    <lineage>
        <taxon>Eukaryota</taxon>
        <taxon>Metazoa</taxon>
        <taxon>Chordata</taxon>
        <taxon>Craniata</taxon>
        <taxon>Vertebrata</taxon>
        <taxon>Euteleostomi</taxon>
        <taxon>Mammalia</taxon>
        <taxon>Eutheria</taxon>
        <taxon>Euarchontoglires</taxon>
        <taxon>Primates</taxon>
        <taxon>Haplorrhini</taxon>
        <taxon>Catarrhini</taxon>
        <taxon>Cercopithecidae</taxon>
        <taxon>Cercopithecinae</taxon>
        <taxon>Cercocebus</taxon>
    </lineage>
</organism>
<dbReference type="OMA" id="LMCRPII"/>
<dbReference type="Proteomes" id="UP000233060">
    <property type="component" value="Unassembled WGS sequence"/>
</dbReference>
<dbReference type="Bgee" id="ENSCATG00000018918">
    <property type="expression patterns" value="Expressed in bone marrow and 7 other cell types or tissues"/>
</dbReference>
<protein>
    <submittedName>
        <fullName evidence="1">Uncharacterized protein</fullName>
    </submittedName>
</protein>